<organism evidence="1 2">
    <name type="scientific">Nitrospirillum viridazoti CBAmc</name>
    <dbReference type="NCBI Taxonomy" id="1441467"/>
    <lineage>
        <taxon>Bacteria</taxon>
        <taxon>Pseudomonadati</taxon>
        <taxon>Pseudomonadota</taxon>
        <taxon>Alphaproteobacteria</taxon>
        <taxon>Rhodospirillales</taxon>
        <taxon>Azospirillaceae</taxon>
        <taxon>Nitrospirillum</taxon>
        <taxon>Nitrospirillum viridazoti</taxon>
    </lineage>
</organism>
<dbReference type="Proteomes" id="UP000197153">
    <property type="component" value="Chromosome 2"/>
</dbReference>
<evidence type="ECO:0000313" key="1">
    <source>
        <dbReference type="EMBL" id="ASG23248.1"/>
    </source>
</evidence>
<sequence length="83" mass="9280">MGFGQDRIQAIRQQLNRFNHGSFSHTLSAQFAPLMGTQLLPPPDRVTFTRTGDPVLHHLDMADHTLGAPLTLQRFQCINGQVL</sequence>
<dbReference type="AlphaFoldDB" id="A0A248JYM3"/>
<proteinExistence type="predicted"/>
<name>A0A248JYM3_9PROT</name>
<dbReference type="KEGG" id="nao:Y958_20675"/>
<accession>A0A248JYM3</accession>
<dbReference type="EMBL" id="CP022111">
    <property type="protein sequence ID" value="ASG23248.1"/>
    <property type="molecule type" value="Genomic_DNA"/>
</dbReference>
<protein>
    <submittedName>
        <fullName evidence="1">Uncharacterized protein</fullName>
    </submittedName>
</protein>
<gene>
    <name evidence="1" type="ORF">Y958_20675</name>
</gene>
<reference evidence="1 2" key="1">
    <citation type="submission" date="2017-06" db="EMBL/GenBank/DDBJ databases">
        <title>Complete genome sequence of Nitrospirillum amazonense strain CBAmC, an endophytic nitrogen-fixing and plant growth-promoting bacterium, isolated from sugarcane.</title>
        <authorList>
            <person name="Schwab S."/>
            <person name="dos Santos Teixeira K.R."/>
            <person name="Simoes Araujo J.L."/>
            <person name="Soares Vidal M."/>
            <person name="Borges de Freitas H.R."/>
            <person name="Rivello Crivelaro A.L."/>
            <person name="Bueno de Camargo Nunes A."/>
            <person name="dos Santos C.M."/>
            <person name="Palmeira da Silva Rosa D."/>
            <person name="da Silva Padilha D."/>
            <person name="da Silva E."/>
            <person name="Araujo Terra L."/>
            <person name="Soares Mendes V."/>
            <person name="Farinelli L."/>
            <person name="Magalhaes Cruz L."/>
            <person name="Baldani J.I."/>
        </authorList>
    </citation>
    <scope>NUCLEOTIDE SEQUENCE [LARGE SCALE GENOMIC DNA]</scope>
    <source>
        <strain evidence="1 2">CBAmC</strain>
    </source>
</reference>
<evidence type="ECO:0000313" key="2">
    <source>
        <dbReference type="Proteomes" id="UP000197153"/>
    </source>
</evidence>
<keyword evidence="2" id="KW-1185">Reference proteome</keyword>